<feature type="domain" description="HTH tetR-type" evidence="5">
    <location>
        <begin position="7"/>
        <end position="67"/>
    </location>
</feature>
<dbReference type="PANTHER" id="PTHR47506:SF3">
    <property type="entry name" value="HTH-TYPE TRANSCRIPTIONAL REGULATOR LMRA"/>
    <property type="match status" value="1"/>
</dbReference>
<dbReference type="GO" id="GO:0003677">
    <property type="term" value="F:DNA binding"/>
    <property type="evidence" value="ECO:0007669"/>
    <property type="project" value="UniProtKB-UniRule"/>
</dbReference>
<dbReference type="PRINTS" id="PR00455">
    <property type="entry name" value="HTHTETR"/>
</dbReference>
<dbReference type="Gene3D" id="1.10.357.10">
    <property type="entry name" value="Tetracycline Repressor, domain 2"/>
    <property type="match status" value="1"/>
</dbReference>
<evidence type="ECO:0000259" key="5">
    <source>
        <dbReference type="PROSITE" id="PS50977"/>
    </source>
</evidence>
<evidence type="ECO:0000256" key="3">
    <source>
        <dbReference type="ARBA" id="ARBA00023163"/>
    </source>
</evidence>
<keyword evidence="3" id="KW-0804">Transcription</keyword>
<accession>A0A5D4RQN0</accession>
<dbReference type="Pfam" id="PF00440">
    <property type="entry name" value="TetR_N"/>
    <property type="match status" value="1"/>
</dbReference>
<evidence type="ECO:0000256" key="2">
    <source>
        <dbReference type="ARBA" id="ARBA00023125"/>
    </source>
</evidence>
<dbReference type="InterPro" id="IPR001647">
    <property type="entry name" value="HTH_TetR"/>
</dbReference>
<dbReference type="PANTHER" id="PTHR47506">
    <property type="entry name" value="TRANSCRIPTIONAL REGULATORY PROTEIN"/>
    <property type="match status" value="1"/>
</dbReference>
<organism evidence="6 7">
    <name type="scientific">Bacillus infantis</name>
    <dbReference type="NCBI Taxonomy" id="324767"/>
    <lineage>
        <taxon>Bacteria</taxon>
        <taxon>Bacillati</taxon>
        <taxon>Bacillota</taxon>
        <taxon>Bacilli</taxon>
        <taxon>Bacillales</taxon>
        <taxon>Bacillaceae</taxon>
        <taxon>Bacillus</taxon>
    </lineage>
</organism>
<dbReference type="AlphaFoldDB" id="A0A5D4RQN0"/>
<evidence type="ECO:0000256" key="4">
    <source>
        <dbReference type="PROSITE-ProRule" id="PRU00335"/>
    </source>
</evidence>
<proteinExistence type="predicted"/>
<dbReference type="SUPFAM" id="SSF48498">
    <property type="entry name" value="Tetracyclin repressor-like, C-terminal domain"/>
    <property type="match status" value="1"/>
</dbReference>
<dbReference type="InterPro" id="IPR036271">
    <property type="entry name" value="Tet_transcr_reg_TetR-rel_C_sf"/>
</dbReference>
<feature type="DNA-binding region" description="H-T-H motif" evidence="4">
    <location>
        <begin position="30"/>
        <end position="49"/>
    </location>
</feature>
<dbReference type="InterPro" id="IPR054156">
    <property type="entry name" value="YxaF_TetR_C"/>
</dbReference>
<sequence length="194" mass="21457">MNLEGKRKTRESILCAASNLFKCQGYNGTGLNQIIEVSGAPKGSIYYHFPGGKEEIAVEAVKHVGNEIKTMIKKELASSEDAAAAFRYHAEKIASYFDVPLSHENSGLHIGLIASETALTSEPIRQACQETYKEWQSLYKEKLLLSGFSEKRSKELALLVSSMIEGAVILSNTYGNGKPLRNIAEHFTYVIRVQ</sequence>
<name>A0A5D4RQN0_9BACI</name>
<gene>
    <name evidence="6" type="ORF">FZD51_01480</name>
</gene>
<dbReference type="Pfam" id="PF21993">
    <property type="entry name" value="TetR_C_13_2"/>
    <property type="match status" value="1"/>
</dbReference>
<keyword evidence="2 4" id="KW-0238">DNA-binding</keyword>
<dbReference type="PROSITE" id="PS50977">
    <property type="entry name" value="HTH_TETR_2"/>
    <property type="match status" value="1"/>
</dbReference>
<comment type="caution">
    <text evidence="6">The sequence shown here is derived from an EMBL/GenBank/DDBJ whole genome shotgun (WGS) entry which is preliminary data.</text>
</comment>
<evidence type="ECO:0000256" key="1">
    <source>
        <dbReference type="ARBA" id="ARBA00023015"/>
    </source>
</evidence>
<dbReference type="SUPFAM" id="SSF46689">
    <property type="entry name" value="Homeodomain-like"/>
    <property type="match status" value="1"/>
</dbReference>
<dbReference type="Proteomes" id="UP000322139">
    <property type="component" value="Unassembled WGS sequence"/>
</dbReference>
<evidence type="ECO:0000313" key="7">
    <source>
        <dbReference type="Proteomes" id="UP000322139"/>
    </source>
</evidence>
<dbReference type="InterPro" id="IPR009057">
    <property type="entry name" value="Homeodomain-like_sf"/>
</dbReference>
<evidence type="ECO:0000313" key="6">
    <source>
        <dbReference type="EMBL" id="TYS52136.1"/>
    </source>
</evidence>
<reference evidence="6 7" key="1">
    <citation type="submission" date="2019-08" db="EMBL/GenBank/DDBJ databases">
        <title>Bacillus genomes from the desert of Cuatro Cienegas, Coahuila.</title>
        <authorList>
            <person name="Olmedo-Alvarez G."/>
        </authorList>
    </citation>
    <scope>NUCLEOTIDE SEQUENCE [LARGE SCALE GENOMIC DNA]</scope>
    <source>
        <strain evidence="6 7">CH446_14T</strain>
    </source>
</reference>
<dbReference type="EMBL" id="VTER01000001">
    <property type="protein sequence ID" value="TYS52136.1"/>
    <property type="molecule type" value="Genomic_DNA"/>
</dbReference>
<keyword evidence="1" id="KW-0805">Transcription regulation</keyword>
<protein>
    <submittedName>
        <fullName evidence="6">TetR/AcrR family transcriptional regulator</fullName>
    </submittedName>
</protein>